<dbReference type="EMBL" id="JBHSQO010000005">
    <property type="protein sequence ID" value="MFC6089072.1"/>
    <property type="molecule type" value="Genomic_DNA"/>
</dbReference>
<sequence length="811" mass="88078">MTSTVDVVAEWPQAWRQPGLLALASRGEADRATAARAVLDGILHPVVDVADGVQRLIELGEFAAARALMGRSPSVLSAEHAGELGERLERAVGAASNRLGERAHRLRIRAAAVGQAVDPAWADLLADSATAAERELDEFEKFVDAVADDRVTAIRARFPELDRERVLIAEACLRGGEYDVAESVVTHSDESTWLSLPATVPHLGGWAYADEPADSVLGWYLRQEESPADFEQCLPFKTDTKAWSLIRALHDVHDELTEESARELGRAIDDLVNDIPVNHRARAAGSGYDVELRGLVDPRFSWLALPKRLTLHIGPTRPAVGGTKVWLPVGGTDPEPAAGLAVLEPSVLFQLLDPAGAHLQSTPNRRVALLRHVCAQLAFDQVVDIAGADLGSGADTRATLLWVLDLLGLVISPEVPDMVVYLSAGMPEAMAAIIRELCRIVGPAEELAHEDLVRLRDDTEAVRAVTEAVFGPVADHLDACVVYGALLGRAARLGVASVTPDQLDAELDELTLLLMEAHEKSGERDRDFPIGRIDLAAAGNVLRDAGLLGPGAEYELPGQGLVALLGRPGLTEATTAWLTRFHKERDDLEDNTRLMLRSRTSWHYEHARKGHLYALAQLTASLGVGVDNAGLRERIRAQQALIDEFTAIEKGDIDALLHSSVFDFAGLAREIADGQRKIRDLDFEVVEPDGTTSVTAIKVLVHLTLSDLYLNALQAMEAAESRTRRIRVTLRYEDSETQRYLLADIEDSGPGYGRADRSRLDEIRKTYGMSGGEGMRHAKANLAACRGRLERMPDSADLGGACLRVRLPLAE</sequence>
<accession>A0ABW1P271</accession>
<dbReference type="SUPFAM" id="SSF55874">
    <property type="entry name" value="ATPase domain of HSP90 chaperone/DNA topoisomerase II/histidine kinase"/>
    <property type="match status" value="1"/>
</dbReference>
<organism evidence="1 2">
    <name type="scientific">Saccharothrix lopnurensis</name>
    <dbReference type="NCBI Taxonomy" id="1670621"/>
    <lineage>
        <taxon>Bacteria</taxon>
        <taxon>Bacillati</taxon>
        <taxon>Actinomycetota</taxon>
        <taxon>Actinomycetes</taxon>
        <taxon>Pseudonocardiales</taxon>
        <taxon>Pseudonocardiaceae</taxon>
        <taxon>Saccharothrix</taxon>
    </lineage>
</organism>
<proteinExistence type="predicted"/>
<dbReference type="InterPro" id="IPR036890">
    <property type="entry name" value="HATPase_C_sf"/>
</dbReference>
<comment type="caution">
    <text evidence="1">The sequence shown here is derived from an EMBL/GenBank/DDBJ whole genome shotgun (WGS) entry which is preliminary data.</text>
</comment>
<evidence type="ECO:0000313" key="1">
    <source>
        <dbReference type="EMBL" id="MFC6089072.1"/>
    </source>
</evidence>
<dbReference type="RefSeq" id="WP_380634016.1">
    <property type="nucleotide sequence ID" value="NZ_JBHSQO010000005.1"/>
</dbReference>
<reference evidence="2" key="1">
    <citation type="journal article" date="2019" name="Int. J. Syst. Evol. Microbiol.">
        <title>The Global Catalogue of Microorganisms (GCM) 10K type strain sequencing project: providing services to taxonomists for standard genome sequencing and annotation.</title>
        <authorList>
            <consortium name="The Broad Institute Genomics Platform"/>
            <consortium name="The Broad Institute Genome Sequencing Center for Infectious Disease"/>
            <person name="Wu L."/>
            <person name="Ma J."/>
        </authorList>
    </citation>
    <scope>NUCLEOTIDE SEQUENCE [LARGE SCALE GENOMIC DNA]</scope>
    <source>
        <strain evidence="2">CGMCC 4.7246</strain>
    </source>
</reference>
<protein>
    <recommendedName>
        <fullName evidence="3">Histidine kinase/DNA gyrase B/HSP90-like ATPase</fullName>
    </recommendedName>
</protein>
<evidence type="ECO:0000313" key="2">
    <source>
        <dbReference type="Proteomes" id="UP001596220"/>
    </source>
</evidence>
<keyword evidence="2" id="KW-1185">Reference proteome</keyword>
<dbReference type="Proteomes" id="UP001596220">
    <property type="component" value="Unassembled WGS sequence"/>
</dbReference>
<name>A0ABW1P271_9PSEU</name>
<dbReference type="Gene3D" id="3.30.565.10">
    <property type="entry name" value="Histidine kinase-like ATPase, C-terminal domain"/>
    <property type="match status" value="1"/>
</dbReference>
<evidence type="ECO:0008006" key="3">
    <source>
        <dbReference type="Google" id="ProtNLM"/>
    </source>
</evidence>
<gene>
    <name evidence="1" type="ORF">ACFP3R_07300</name>
</gene>